<keyword evidence="1" id="KW-0812">Transmembrane</keyword>
<feature type="transmembrane region" description="Helical" evidence="1">
    <location>
        <begin position="20"/>
        <end position="40"/>
    </location>
</feature>
<reference evidence="2 3" key="1">
    <citation type="journal article" date="2017" name="Int. J. Syst. Evol. Microbiol.">
        <title>Marinicauda algicola sp. nov., isolated from a marine red alga Rhodosorus marinus.</title>
        <authorList>
            <person name="Jeong S.E."/>
            <person name="Jeon S.H."/>
            <person name="Chun B.H."/>
            <person name="Kim D.W."/>
            <person name="Jeon C.O."/>
        </authorList>
    </citation>
    <scope>NUCLEOTIDE SEQUENCE [LARGE SCALE GENOMIC DNA]</scope>
    <source>
        <strain evidence="2 3">JCM 31718</strain>
    </source>
</reference>
<dbReference type="AlphaFoldDB" id="A0A4S2GXF9"/>
<gene>
    <name evidence="2" type="ORF">E5163_15360</name>
</gene>
<protein>
    <submittedName>
        <fullName evidence="2">Uncharacterized protein</fullName>
    </submittedName>
</protein>
<proteinExistence type="predicted"/>
<feature type="transmembrane region" description="Helical" evidence="1">
    <location>
        <begin position="156"/>
        <end position="178"/>
    </location>
</feature>
<keyword evidence="1" id="KW-0472">Membrane</keyword>
<feature type="transmembrane region" description="Helical" evidence="1">
    <location>
        <begin position="52"/>
        <end position="73"/>
    </location>
</feature>
<feature type="transmembrane region" description="Helical" evidence="1">
    <location>
        <begin position="130"/>
        <end position="150"/>
    </location>
</feature>
<keyword evidence="1" id="KW-1133">Transmembrane helix</keyword>
<evidence type="ECO:0000256" key="1">
    <source>
        <dbReference type="SAM" id="Phobius"/>
    </source>
</evidence>
<evidence type="ECO:0000313" key="2">
    <source>
        <dbReference type="EMBL" id="TGY87442.1"/>
    </source>
</evidence>
<dbReference type="Proteomes" id="UP000308054">
    <property type="component" value="Unassembled WGS sequence"/>
</dbReference>
<comment type="caution">
    <text evidence="2">The sequence shown here is derived from an EMBL/GenBank/DDBJ whole genome shotgun (WGS) entry which is preliminary data.</text>
</comment>
<accession>A0A4S2GXF9</accession>
<organism evidence="2 3">
    <name type="scientific">Marinicauda algicola</name>
    <dbReference type="NCBI Taxonomy" id="2029849"/>
    <lineage>
        <taxon>Bacteria</taxon>
        <taxon>Pseudomonadati</taxon>
        <taxon>Pseudomonadota</taxon>
        <taxon>Alphaproteobacteria</taxon>
        <taxon>Maricaulales</taxon>
        <taxon>Maricaulaceae</taxon>
        <taxon>Marinicauda</taxon>
    </lineage>
</organism>
<sequence length="204" mass="20678">MALAAATYLVADPYAFVVHLPLINLLAGLALFLAGLVFDMRDPARTTRLSGTGFWLHFFAAPTLLGAAVNATYTGWRLDESDFADPAAAGGPIGAMASGESGEAVALAAVTLAVIAGFALVSLLINRRALIVSGLITAGISIGVLVSQLGLGAGTVVAVTLLALGGVVVILGAAWNPVRRVLLAPFPRQGPLARLFPPARGLAG</sequence>
<evidence type="ECO:0000313" key="3">
    <source>
        <dbReference type="Proteomes" id="UP000308054"/>
    </source>
</evidence>
<dbReference type="EMBL" id="SRXW01000006">
    <property type="protein sequence ID" value="TGY87442.1"/>
    <property type="molecule type" value="Genomic_DNA"/>
</dbReference>
<feature type="transmembrane region" description="Helical" evidence="1">
    <location>
        <begin position="104"/>
        <end position="125"/>
    </location>
</feature>
<name>A0A4S2GXF9_9PROT</name>
<keyword evidence="3" id="KW-1185">Reference proteome</keyword>